<evidence type="ECO:0000256" key="1">
    <source>
        <dbReference type="SAM" id="MobiDB-lite"/>
    </source>
</evidence>
<gene>
    <name evidence="3" type="ORF">EAH_00003300</name>
</gene>
<feature type="compositionally biased region" description="Low complexity" evidence="1">
    <location>
        <begin position="536"/>
        <end position="546"/>
    </location>
</feature>
<protein>
    <submittedName>
        <fullName evidence="3">Uncharacterized protein</fullName>
    </submittedName>
</protein>
<sequence>MQQSLQSIGASGCSAFEAVETAEWGYQGHPLLQEGDSSSSSSSGTSSVFPNRSLLSQLLHAVDDSSSSSSSSKFLGIRVLQQSLKGIEGLLGGNSSSSSILDLIERFVEDGKVLKGDAIGLSATHEAFGYNVQQMKTAAEKHYMTSLFAAAVDTLRPDDTYTALLSAHEVFSETVDKAIQGVTLPELELSIDLDPLAAATSGVQLAASEAADVGAFAAVLGPLLLWAEVALLFLDVEKVQDWMNEFGYMFVFDGEKLKANPSTQDLVDTFPEILDSGIQVTTRTVSLGEGKTKKVLGLFDVSNLLSPFSLEGFDTIGTKLIITSNYPNKDSAEFIKVLKEVEEEKTAEYKASGETNSGAAAKAKRYTEQLKNAVLLCRFKLQMLEETIPCYRYNKQDNPTKSTCKGEEFFGQPELGSWNIIEQSVYHLTVASRDIGKEIQQYAEQVVEYTREMMGLMERILFSLYNSLSCSFIKEHLLNSAYLACYEGIDRTWNAAALRAIGELCAVLLGLLLFIIWRMQKDNKLQQRLEYKQQKQQQQQQQSEQQPLRHDEETRGDVFDETGIDVFEHERETEQPIDGSSSMWA</sequence>
<proteinExistence type="predicted"/>
<evidence type="ECO:0000256" key="2">
    <source>
        <dbReference type="SAM" id="Phobius"/>
    </source>
</evidence>
<dbReference type="OrthoDB" id="345997at2759"/>
<feature type="compositionally biased region" description="Basic and acidic residues" evidence="1">
    <location>
        <begin position="547"/>
        <end position="558"/>
    </location>
</feature>
<keyword evidence="2" id="KW-0472">Membrane</keyword>
<reference evidence="3" key="2">
    <citation type="submission" date="2013-10" db="EMBL/GenBank/DDBJ databases">
        <authorList>
            <person name="Aslett M."/>
        </authorList>
    </citation>
    <scope>NUCLEOTIDE SEQUENCE</scope>
    <source>
        <strain evidence="3">Houghton</strain>
    </source>
</reference>
<dbReference type="VEuPathDB" id="ToxoDB:EAH_00003300"/>
<feature type="region of interest" description="Disordered" evidence="1">
    <location>
        <begin position="536"/>
        <end position="585"/>
    </location>
</feature>
<reference evidence="3" key="1">
    <citation type="submission" date="2013-10" db="EMBL/GenBank/DDBJ databases">
        <title>Genomic analysis of the causative agents of coccidiosis in chickens.</title>
        <authorList>
            <person name="Reid A.J."/>
            <person name="Blake D."/>
            <person name="Billington K."/>
            <person name="Browne H."/>
            <person name="Dunn M."/>
            <person name="Hung S."/>
            <person name="Kawahara F."/>
            <person name="Miranda-Saavedra D."/>
            <person name="Mourier T."/>
            <person name="Nagra H."/>
            <person name="Otto T.D."/>
            <person name="Rawlings N."/>
            <person name="Sanchez A."/>
            <person name="Sanders M."/>
            <person name="Subramaniam C."/>
            <person name="Tay Y."/>
            <person name="Dear P."/>
            <person name="Doerig C."/>
            <person name="Gruber A."/>
            <person name="Parkinson J."/>
            <person name="Shirley M."/>
            <person name="Wan K.L."/>
            <person name="Berriman M."/>
            <person name="Tomley F."/>
            <person name="Pain A."/>
        </authorList>
    </citation>
    <scope>NUCLEOTIDE SEQUENCE</scope>
    <source>
        <strain evidence="3">Houghton</strain>
    </source>
</reference>
<accession>U6G9W2</accession>
<evidence type="ECO:0000313" key="4">
    <source>
        <dbReference type="Proteomes" id="UP000018050"/>
    </source>
</evidence>
<keyword evidence="2" id="KW-0812">Transmembrane</keyword>
<dbReference type="GeneID" id="25268400"/>
<dbReference type="EMBL" id="HG670358">
    <property type="protein sequence ID" value="CDI76332.1"/>
    <property type="molecule type" value="Genomic_DNA"/>
</dbReference>
<feature type="transmembrane region" description="Helical" evidence="2">
    <location>
        <begin position="496"/>
        <end position="517"/>
    </location>
</feature>
<evidence type="ECO:0000313" key="3">
    <source>
        <dbReference type="EMBL" id="CDI76332.1"/>
    </source>
</evidence>
<name>U6G9W2_EIMAC</name>
<organism evidence="3 4">
    <name type="scientific">Eimeria acervulina</name>
    <name type="common">Coccidian parasite</name>
    <dbReference type="NCBI Taxonomy" id="5801"/>
    <lineage>
        <taxon>Eukaryota</taxon>
        <taxon>Sar</taxon>
        <taxon>Alveolata</taxon>
        <taxon>Apicomplexa</taxon>
        <taxon>Conoidasida</taxon>
        <taxon>Coccidia</taxon>
        <taxon>Eucoccidiorida</taxon>
        <taxon>Eimeriorina</taxon>
        <taxon>Eimeriidae</taxon>
        <taxon>Eimeria</taxon>
    </lineage>
</organism>
<dbReference type="Proteomes" id="UP000018050">
    <property type="component" value="Unassembled WGS sequence"/>
</dbReference>
<dbReference type="RefSeq" id="XP_013253133.1">
    <property type="nucleotide sequence ID" value="XM_013397679.1"/>
</dbReference>
<dbReference type="AlphaFoldDB" id="U6G9W2"/>
<keyword evidence="4" id="KW-1185">Reference proteome</keyword>
<keyword evidence="2" id="KW-1133">Transmembrane helix</keyword>